<keyword evidence="2" id="KW-1185">Reference proteome</keyword>
<sequence length="151" mass="17142">MRSRTTTTSIYRRCILKSRQRRRTKAPNTTLSRFCWTLRCKVIHSGSRFVLRSGTLVMQCQEVPKGVQFGNVNVSYESDFTLSQSHGEAFCKMSRLHGGSVLPTTRPMESYLQGQPHHVALASIKKPSQNISAPKHPHAQNLYDCAHIHTF</sequence>
<dbReference type="AlphaFoldDB" id="A0A3M7M334"/>
<evidence type="ECO:0000313" key="2">
    <source>
        <dbReference type="Proteomes" id="UP000265663"/>
    </source>
</evidence>
<accession>A0A3M7M334</accession>
<dbReference type="Proteomes" id="UP000265663">
    <property type="component" value="Unassembled WGS sequence"/>
</dbReference>
<gene>
    <name evidence="1" type="ORF">GMOD_00002699</name>
</gene>
<proteinExistence type="predicted"/>
<name>A0A3M7M334_9PLEO</name>
<reference evidence="1 2" key="1">
    <citation type="journal article" date="2014" name="PLoS ONE">
        <title>De novo Genome Assembly of the Fungal Plant Pathogen Pyrenophora semeniperda.</title>
        <authorList>
            <person name="Soliai M.M."/>
            <person name="Meyer S.E."/>
            <person name="Udall J.A."/>
            <person name="Elzinga D.E."/>
            <person name="Hermansen R.A."/>
            <person name="Bodily P.M."/>
            <person name="Hart A.A."/>
            <person name="Coleman C.E."/>
        </authorList>
    </citation>
    <scope>NUCLEOTIDE SEQUENCE [LARGE SCALE GENOMIC DNA]</scope>
    <source>
        <strain evidence="1 2">CCB06</strain>
        <tissue evidence="1">Mycelium</tissue>
    </source>
</reference>
<evidence type="ECO:0000313" key="1">
    <source>
        <dbReference type="EMBL" id="RMZ68830.1"/>
    </source>
</evidence>
<organism evidence="1 2">
    <name type="scientific">Pyrenophora seminiperda CCB06</name>
    <dbReference type="NCBI Taxonomy" id="1302712"/>
    <lineage>
        <taxon>Eukaryota</taxon>
        <taxon>Fungi</taxon>
        <taxon>Dikarya</taxon>
        <taxon>Ascomycota</taxon>
        <taxon>Pezizomycotina</taxon>
        <taxon>Dothideomycetes</taxon>
        <taxon>Pleosporomycetidae</taxon>
        <taxon>Pleosporales</taxon>
        <taxon>Pleosporineae</taxon>
        <taxon>Pleosporaceae</taxon>
        <taxon>Pyrenophora</taxon>
    </lineage>
</organism>
<protein>
    <submittedName>
        <fullName evidence="1">Uncharacterized protein</fullName>
    </submittedName>
</protein>
<dbReference type="EMBL" id="KE747817">
    <property type="protein sequence ID" value="RMZ68830.1"/>
    <property type="molecule type" value="Genomic_DNA"/>
</dbReference>